<dbReference type="AlphaFoldDB" id="U2ZIB9"/>
<organism evidence="3 4">
    <name type="scientific">Vibrio proteolyticus NBRC 13287</name>
    <dbReference type="NCBI Taxonomy" id="1219065"/>
    <lineage>
        <taxon>Bacteria</taxon>
        <taxon>Pseudomonadati</taxon>
        <taxon>Pseudomonadota</taxon>
        <taxon>Gammaproteobacteria</taxon>
        <taxon>Vibrionales</taxon>
        <taxon>Vibrionaceae</taxon>
        <taxon>Vibrio</taxon>
    </lineage>
</organism>
<protein>
    <recommendedName>
        <fullName evidence="2">Lysozyme inhibitor LprI-like N-terminal domain-containing protein</fullName>
    </recommendedName>
</protein>
<comment type="caution">
    <text evidence="3">The sequence shown here is derived from an EMBL/GenBank/DDBJ whole genome shotgun (WGS) entry which is preliminary data.</text>
</comment>
<name>U2ZIB9_VIBPR</name>
<dbReference type="STRING" id="1219065.VPR01S_08_00290"/>
<dbReference type="Pfam" id="PF07007">
    <property type="entry name" value="LprI"/>
    <property type="match status" value="1"/>
</dbReference>
<dbReference type="Proteomes" id="UP000016570">
    <property type="component" value="Unassembled WGS sequence"/>
</dbReference>
<feature type="domain" description="Lysozyme inhibitor LprI-like N-terminal" evidence="2">
    <location>
        <begin position="41"/>
        <end position="133"/>
    </location>
</feature>
<keyword evidence="4" id="KW-1185">Reference proteome</keyword>
<proteinExistence type="predicted"/>
<dbReference type="eggNOG" id="COG3755">
    <property type="taxonomic scope" value="Bacteria"/>
</dbReference>
<dbReference type="InterPro" id="IPR009739">
    <property type="entry name" value="LprI-like_N"/>
</dbReference>
<reference evidence="3 4" key="1">
    <citation type="submission" date="2013-09" db="EMBL/GenBank/DDBJ databases">
        <title>Whole genome shotgun sequence of Vibrio proteolyticus NBRC 13287.</title>
        <authorList>
            <person name="Isaki S."/>
            <person name="Hosoyama A."/>
            <person name="Numata M."/>
            <person name="Hashimoto M."/>
            <person name="Hosoyama Y."/>
            <person name="Tsuchikane K."/>
            <person name="Noguchi M."/>
            <person name="Hirakata S."/>
            <person name="Ichikawa N."/>
            <person name="Ohji S."/>
            <person name="Yamazoe A."/>
            <person name="Fujita N."/>
        </authorList>
    </citation>
    <scope>NUCLEOTIDE SEQUENCE [LARGE SCALE GENOMIC DNA]</scope>
    <source>
        <strain evidence="3 4">NBRC 13287</strain>
    </source>
</reference>
<sequence>MTPCGDEEPELVNNMKMKYGAVLLSSLLTTSVLATSGEIDCAKAATNYEVNHCASIELEQAQEELQRYLKTSLDLNQDDRELSQAILNAQQSWEQYYEAHCQAILTKWREGTIRTTMVLTCKTQLTKLRTHELWASFLTYVDNTSPELPEPQM</sequence>
<dbReference type="EMBL" id="BATJ01000008">
    <property type="protein sequence ID" value="GAD67446.1"/>
    <property type="molecule type" value="Genomic_DNA"/>
</dbReference>
<feature type="coiled-coil region" evidence="1">
    <location>
        <begin position="51"/>
        <end position="78"/>
    </location>
</feature>
<accession>U2ZIB9</accession>
<evidence type="ECO:0000259" key="2">
    <source>
        <dbReference type="Pfam" id="PF07007"/>
    </source>
</evidence>
<keyword evidence="1" id="KW-0175">Coiled coil</keyword>
<gene>
    <name evidence="3" type="ORF">VPR01S_08_00290</name>
</gene>
<dbReference type="Gene3D" id="1.20.1270.180">
    <property type="match status" value="1"/>
</dbReference>
<evidence type="ECO:0000256" key="1">
    <source>
        <dbReference type="SAM" id="Coils"/>
    </source>
</evidence>
<evidence type="ECO:0000313" key="4">
    <source>
        <dbReference type="Proteomes" id="UP000016570"/>
    </source>
</evidence>
<evidence type="ECO:0000313" key="3">
    <source>
        <dbReference type="EMBL" id="GAD67446.1"/>
    </source>
</evidence>